<evidence type="ECO:0000313" key="8">
    <source>
        <dbReference type="EMBL" id="KAK9134268.1"/>
    </source>
</evidence>
<dbReference type="InterPro" id="IPR006599">
    <property type="entry name" value="CARP_motif"/>
</dbReference>
<dbReference type="InterPro" id="IPR017901">
    <property type="entry name" value="C-CAP_CF_C-like"/>
</dbReference>
<dbReference type="PANTHER" id="PTHR15139">
    <property type="entry name" value="TUBULIN FOLDING COFACTOR C"/>
    <property type="match status" value="1"/>
</dbReference>
<organism evidence="8 9">
    <name type="scientific">Stephania yunnanensis</name>
    <dbReference type="NCBI Taxonomy" id="152371"/>
    <lineage>
        <taxon>Eukaryota</taxon>
        <taxon>Viridiplantae</taxon>
        <taxon>Streptophyta</taxon>
        <taxon>Embryophyta</taxon>
        <taxon>Tracheophyta</taxon>
        <taxon>Spermatophyta</taxon>
        <taxon>Magnoliopsida</taxon>
        <taxon>Ranunculales</taxon>
        <taxon>Menispermaceae</taxon>
        <taxon>Menispermoideae</taxon>
        <taxon>Cissampelideae</taxon>
        <taxon>Stephania</taxon>
    </lineage>
</organism>
<evidence type="ECO:0000256" key="2">
    <source>
        <dbReference type="ARBA" id="ARBA00008848"/>
    </source>
</evidence>
<evidence type="ECO:0000256" key="5">
    <source>
        <dbReference type="ARBA" id="ARBA00023186"/>
    </source>
</evidence>
<dbReference type="GO" id="GO:0005737">
    <property type="term" value="C:cytoplasm"/>
    <property type="evidence" value="ECO:0007669"/>
    <property type="project" value="UniProtKB-SubCell"/>
</dbReference>
<evidence type="ECO:0000259" key="7">
    <source>
        <dbReference type="PROSITE" id="PS51329"/>
    </source>
</evidence>
<comment type="subcellular location">
    <subcellularLocation>
        <location evidence="1">Cytoplasm</location>
    </subcellularLocation>
</comment>
<comment type="caution">
    <text evidence="8">The sequence shown here is derived from an EMBL/GenBank/DDBJ whole genome shotgun (WGS) entry which is preliminary data.</text>
</comment>
<evidence type="ECO:0000256" key="4">
    <source>
        <dbReference type="ARBA" id="ARBA00022990"/>
    </source>
</evidence>
<dbReference type="GO" id="GO:0007023">
    <property type="term" value="P:post-chaperonin tubulin folding pathway"/>
    <property type="evidence" value="ECO:0007669"/>
    <property type="project" value="InterPro"/>
</dbReference>
<evidence type="ECO:0000256" key="6">
    <source>
        <dbReference type="ARBA" id="ARBA00026055"/>
    </source>
</evidence>
<dbReference type="Proteomes" id="UP001420932">
    <property type="component" value="Unassembled WGS sequence"/>
</dbReference>
<evidence type="ECO:0000313" key="9">
    <source>
        <dbReference type="Proteomes" id="UP001420932"/>
    </source>
</evidence>
<proteinExistence type="inferred from homology"/>
<dbReference type="GO" id="GO:0007021">
    <property type="term" value="P:tubulin complex assembly"/>
    <property type="evidence" value="ECO:0007669"/>
    <property type="project" value="TreeGrafter"/>
</dbReference>
<gene>
    <name evidence="8" type="ORF">Syun_013598</name>
</gene>
<dbReference type="PANTHER" id="PTHR15139:SF0">
    <property type="entry name" value="TUBULIN-SPECIFIC CHAPERONE C"/>
    <property type="match status" value="1"/>
</dbReference>
<feature type="domain" description="C-CAP/cofactor C-like" evidence="7">
    <location>
        <begin position="179"/>
        <end position="337"/>
    </location>
</feature>
<dbReference type="Pfam" id="PF07986">
    <property type="entry name" value="TBCC"/>
    <property type="match status" value="1"/>
</dbReference>
<reference evidence="8 9" key="1">
    <citation type="submission" date="2024-01" db="EMBL/GenBank/DDBJ databases">
        <title>Genome assemblies of Stephania.</title>
        <authorList>
            <person name="Yang L."/>
        </authorList>
    </citation>
    <scope>NUCLEOTIDE SEQUENCE [LARGE SCALE GENOMIC DNA]</scope>
    <source>
        <strain evidence="8">YNDBR</strain>
        <tissue evidence="8">Leaf</tissue>
    </source>
</reference>
<dbReference type="Pfam" id="PF16752">
    <property type="entry name" value="TBCC_N"/>
    <property type="match status" value="1"/>
</dbReference>
<protein>
    <recommendedName>
        <fullName evidence="7">C-CAP/cofactor C-like domain-containing protein</fullName>
    </recommendedName>
</protein>
<keyword evidence="4" id="KW-0007">Acetylation</keyword>
<evidence type="ECO:0000256" key="3">
    <source>
        <dbReference type="ARBA" id="ARBA00022490"/>
    </source>
</evidence>
<accession>A0AAP0JJF9</accession>
<dbReference type="GO" id="GO:0015631">
    <property type="term" value="F:tubulin binding"/>
    <property type="evidence" value="ECO:0007669"/>
    <property type="project" value="InterPro"/>
</dbReference>
<dbReference type="InterPro" id="IPR031925">
    <property type="entry name" value="TBCC_N"/>
</dbReference>
<comment type="subunit">
    <text evidence="6">Supercomplex made of cofactors A to E. Cofactors A and D function by capturing and stabilizing tubulin in a quasi-native conformation. Cofactor E binds to the cofactor D-tubulin complex; interaction with cofactor C then causes the release of tubulin polypeptides that are committed to the native state.</text>
</comment>
<dbReference type="EMBL" id="JBBNAF010000006">
    <property type="protein sequence ID" value="KAK9134268.1"/>
    <property type="molecule type" value="Genomic_DNA"/>
</dbReference>
<dbReference type="Gene3D" id="1.20.58.1250">
    <property type="entry name" value="Tubulin Binding Cofactor C, N-terminal domain"/>
    <property type="match status" value="1"/>
</dbReference>
<dbReference type="InterPro" id="IPR016098">
    <property type="entry name" value="CAP/MinC_C"/>
</dbReference>
<comment type="similarity">
    <text evidence="2">Belongs to the TBCC family.</text>
</comment>
<name>A0AAP0JJF9_9MAGN</name>
<dbReference type="Gene3D" id="2.160.20.70">
    <property type="match status" value="1"/>
</dbReference>
<dbReference type="PROSITE" id="PS51329">
    <property type="entry name" value="C_CAP_COFACTOR_C"/>
    <property type="match status" value="1"/>
</dbReference>
<dbReference type="FunFam" id="2.160.20.70:FF:000009">
    <property type="entry name" value="Tubulin-folding cofactor C"/>
    <property type="match status" value="1"/>
</dbReference>
<keyword evidence="9" id="KW-1185">Reference proteome</keyword>
<keyword evidence="5" id="KW-0143">Chaperone</keyword>
<keyword evidence="3" id="KW-0963">Cytoplasm</keyword>
<dbReference type="InterPro" id="IPR027684">
    <property type="entry name" value="TBCC"/>
</dbReference>
<dbReference type="InterPro" id="IPR012945">
    <property type="entry name" value="Tubulin-bd_cofactor_C_dom"/>
</dbReference>
<evidence type="ECO:0000256" key="1">
    <source>
        <dbReference type="ARBA" id="ARBA00004496"/>
    </source>
</evidence>
<dbReference type="InterPro" id="IPR038397">
    <property type="entry name" value="TBCC_N_sf"/>
</dbReference>
<dbReference type="AlphaFoldDB" id="A0AAP0JJF9"/>
<sequence length="360" mass="41015">MLHYLARVVQIQHTLSPKSPLRDASVFGALLKKHESMLRRLSDLHQSRIQQSASLKFYSDTKSFLNRFAESRNSIENELDRCSRASDPESRDRLKSDLEKVSAAIADLEKLVAESSYFLPAYEVRSSLDSISQLKESLDVVNAKLLPRKRFAFKNKVVNRDSNNVLGSVVNAVSESGIGVASNEVLVEKPSFRVCDSPGFRNKEGEVLVERFDGEVNGDFTLSDLRSCEVRLIGRFRALFIHRLRDCKVFVGPVLGSILIEEVEGCLFMLASHQIRIHHARESDLYLRVRSRPIIEDSNGVRFAPYRLCYEGIERDLKDSGLDEETGNWENVDDFRWLRAVQSPNWSVLPEEERIPMVNV</sequence>
<dbReference type="SMART" id="SM00673">
    <property type="entry name" value="CARP"/>
    <property type="match status" value="2"/>
</dbReference>